<dbReference type="RefSeq" id="XP_018019340.1">
    <property type="nucleotide sequence ID" value="XM_018163851.1"/>
</dbReference>
<dbReference type="InterPro" id="IPR016187">
    <property type="entry name" value="CTDL_fold"/>
</dbReference>
<dbReference type="PANTHER" id="PTHR22801">
    <property type="entry name" value="LITHOSTATHINE"/>
    <property type="match status" value="1"/>
</dbReference>
<keyword evidence="1" id="KW-0732">Signal</keyword>
<dbReference type="InterPro" id="IPR001304">
    <property type="entry name" value="C-type_lectin-like"/>
</dbReference>
<accession>A0A8B7P046</accession>
<evidence type="ECO:0000313" key="3">
    <source>
        <dbReference type="Proteomes" id="UP000694843"/>
    </source>
</evidence>
<feature type="chain" id="PRO_5034587871" evidence="1">
    <location>
        <begin position="17"/>
        <end position="302"/>
    </location>
</feature>
<dbReference type="Proteomes" id="UP000694843">
    <property type="component" value="Unplaced"/>
</dbReference>
<dbReference type="OrthoDB" id="6154520at2759"/>
<keyword evidence="4" id="KW-0675">Receptor</keyword>
<dbReference type="PROSITE" id="PS50041">
    <property type="entry name" value="C_TYPE_LECTIN_2"/>
    <property type="match status" value="2"/>
</dbReference>
<evidence type="ECO:0000313" key="4">
    <source>
        <dbReference type="RefSeq" id="XP_018019340.1"/>
    </source>
</evidence>
<dbReference type="InterPro" id="IPR050801">
    <property type="entry name" value="Ca-Dep_Lectins_ImmuneDev"/>
</dbReference>
<keyword evidence="3" id="KW-1185">Reference proteome</keyword>
<dbReference type="Pfam" id="PF00059">
    <property type="entry name" value="Lectin_C"/>
    <property type="match status" value="2"/>
</dbReference>
<feature type="domain" description="C-type lectin" evidence="2">
    <location>
        <begin position="173"/>
        <end position="298"/>
    </location>
</feature>
<feature type="signal peptide" evidence="1">
    <location>
        <begin position="1"/>
        <end position="16"/>
    </location>
</feature>
<evidence type="ECO:0000259" key="2">
    <source>
        <dbReference type="PROSITE" id="PS50041"/>
    </source>
</evidence>
<protein>
    <submittedName>
        <fullName evidence="4">C-type mannose receptor 2</fullName>
    </submittedName>
</protein>
<dbReference type="PANTHER" id="PTHR22801:SF63">
    <property type="entry name" value="C-TYPE LECTIN DOMAIN-CONTAINING PROTEIN"/>
    <property type="match status" value="1"/>
</dbReference>
<dbReference type="CDD" id="cd00037">
    <property type="entry name" value="CLECT"/>
    <property type="match status" value="2"/>
</dbReference>
<dbReference type="KEGG" id="hazt:108675822"/>
<dbReference type="InterPro" id="IPR016186">
    <property type="entry name" value="C-type_lectin-like/link_sf"/>
</dbReference>
<organism evidence="3 4">
    <name type="scientific">Hyalella azteca</name>
    <name type="common">Amphipod</name>
    <dbReference type="NCBI Taxonomy" id="294128"/>
    <lineage>
        <taxon>Eukaryota</taxon>
        <taxon>Metazoa</taxon>
        <taxon>Ecdysozoa</taxon>
        <taxon>Arthropoda</taxon>
        <taxon>Crustacea</taxon>
        <taxon>Multicrustacea</taxon>
        <taxon>Malacostraca</taxon>
        <taxon>Eumalacostraca</taxon>
        <taxon>Peracarida</taxon>
        <taxon>Amphipoda</taxon>
        <taxon>Senticaudata</taxon>
        <taxon>Talitrida</taxon>
        <taxon>Talitroidea</taxon>
        <taxon>Hyalellidae</taxon>
        <taxon>Hyalella</taxon>
    </lineage>
</organism>
<sequence length="302" mass="33459">MQIICLLMLVLGTARAECPSDYEVVGSKCIHRLIGGYLTYDNAVTYCHEISGRLPVLPDCATFTNVAAYVDDGYSADAYKGYWLGATSPSANGVWQWSDGSVVAMGAPYWAYHSRNGSLVDPCCYLELENCAYIEPGGGWVVQDATCDNERETYPLCSKAPIDGICDNPYVLVGTQCVHIIPSVYHWLDARSQCALIGGDLITLKDCDQYHRVYLYLDEQSHDPLGYWIGASDEVLEGQWRWIDGSSMSLGLPYWGTNGEGPQEPDNPGVENCLEMSSEWMYRFSSTACNNVRRVICEADPI</sequence>
<feature type="domain" description="C-type lectin" evidence="2">
    <location>
        <begin position="25"/>
        <end position="140"/>
    </location>
</feature>
<reference evidence="4" key="1">
    <citation type="submission" date="2025-08" db="UniProtKB">
        <authorList>
            <consortium name="RefSeq"/>
        </authorList>
    </citation>
    <scope>IDENTIFICATION</scope>
</reference>
<evidence type="ECO:0000256" key="1">
    <source>
        <dbReference type="SAM" id="SignalP"/>
    </source>
</evidence>
<dbReference type="SUPFAM" id="SSF56436">
    <property type="entry name" value="C-type lectin-like"/>
    <property type="match status" value="2"/>
</dbReference>
<dbReference type="AlphaFoldDB" id="A0A8B7P046"/>
<dbReference type="OMA" id="KYAACER"/>
<dbReference type="SMART" id="SM00034">
    <property type="entry name" value="CLECT"/>
    <property type="match status" value="2"/>
</dbReference>
<name>A0A8B7P046_HYAAZ</name>
<gene>
    <name evidence="4" type="primary">LOC108675822</name>
</gene>
<dbReference type="Gene3D" id="3.10.100.10">
    <property type="entry name" value="Mannose-Binding Protein A, subunit A"/>
    <property type="match status" value="2"/>
</dbReference>
<proteinExistence type="predicted"/>
<dbReference type="GeneID" id="108675822"/>